<evidence type="ECO:0000256" key="6">
    <source>
        <dbReference type="ARBA" id="ARBA00022643"/>
    </source>
</evidence>
<keyword evidence="12 16" id="KW-0406">Ion transport</keyword>
<dbReference type="GO" id="GO:0005886">
    <property type="term" value="C:plasma membrane"/>
    <property type="evidence" value="ECO:0007669"/>
    <property type="project" value="UniProtKB-SubCell"/>
</dbReference>
<protein>
    <recommendedName>
        <fullName evidence="16 17">Na(+)-translocating NADH-quinone reductase subunit C</fullName>
        <shortName evidence="16 17">Na(+)-NQR subunit C</shortName>
        <shortName evidence="16 17">Na(+)-translocating NQR subunit C</shortName>
        <ecNumber evidence="16 17">7.2.1.1</ecNumber>
    </recommendedName>
    <alternativeName>
        <fullName evidence="16 17">NQR complex subunit C</fullName>
    </alternativeName>
    <alternativeName>
        <fullName evidence="16 17">NQR-1 subunit C</fullName>
    </alternativeName>
</protein>
<sequence>MDVNKNSYIFGFSAILVIVVAAILSFAAESLKPMQTENVRIEKMQNILASVGVEATPKEAGKLFDQYIVDQKLLNHEGKVVEKDGLSAFDIDAVKQYKDKNLSDSEKYYPLFTFQNEEGKRYIVPMAGKGLWGPIWGYVAFAEDMNTIAGSTFDHKTETPGLGAEIKEKFFTEKFIGKTIFEGDEFVSVEIVKGGQPWDSPHKVDGISGGTITSVGVGEMMERTLSVYVPYFKSNPKASL</sequence>
<evidence type="ECO:0000313" key="20">
    <source>
        <dbReference type="Proteomes" id="UP000470771"/>
    </source>
</evidence>
<dbReference type="PIRSF" id="PIRSF009437">
    <property type="entry name" value="NQR-1_subunit_C"/>
    <property type="match status" value="1"/>
</dbReference>
<evidence type="ECO:0000256" key="1">
    <source>
        <dbReference type="ARBA" id="ARBA00022448"/>
    </source>
</evidence>
<keyword evidence="10 16" id="KW-0520">NAD</keyword>
<keyword evidence="6 16" id="KW-0288">FMN</keyword>
<evidence type="ECO:0000256" key="15">
    <source>
        <dbReference type="ARBA" id="ARBA00023201"/>
    </source>
</evidence>
<evidence type="ECO:0000259" key="18">
    <source>
        <dbReference type="SMART" id="SM00900"/>
    </source>
</evidence>
<evidence type="ECO:0000256" key="2">
    <source>
        <dbReference type="ARBA" id="ARBA00022475"/>
    </source>
</evidence>
<evidence type="ECO:0000256" key="5">
    <source>
        <dbReference type="ARBA" id="ARBA00022630"/>
    </source>
</evidence>
<comment type="cofactor">
    <cofactor evidence="16 17">
        <name>FMN</name>
        <dbReference type="ChEBI" id="CHEBI:58210"/>
    </cofactor>
</comment>
<accession>A0A6N9NQM9</accession>
<evidence type="ECO:0000256" key="16">
    <source>
        <dbReference type="HAMAP-Rule" id="MF_00427"/>
    </source>
</evidence>
<feature type="modified residue" description="FMN phosphoryl threonine" evidence="16">
    <location>
        <position position="211"/>
    </location>
</feature>
<keyword evidence="8 16" id="KW-1278">Translocase</keyword>
<comment type="function">
    <text evidence="16">NQR complex catalyzes the reduction of ubiquinone-1 to ubiquinol by two successive reactions, coupled with the transport of Na(+) ions from the cytoplasm to the periplasm. NqrA to NqrE are probably involved in the second step, the conversion of ubisemiquinone to ubiquinol.</text>
</comment>
<feature type="transmembrane region" description="Helical" evidence="16">
    <location>
        <begin position="6"/>
        <end position="28"/>
    </location>
</feature>
<comment type="subcellular location">
    <subcellularLocation>
        <location evidence="16">Cell membrane</location>
        <topology evidence="16">Single-pass membrane protein</topology>
    </subcellularLocation>
</comment>
<keyword evidence="2 16" id="KW-1003">Cell membrane</keyword>
<keyword evidence="14 16" id="KW-0472">Membrane</keyword>
<evidence type="ECO:0000256" key="11">
    <source>
        <dbReference type="ARBA" id="ARBA00023053"/>
    </source>
</evidence>
<evidence type="ECO:0000256" key="10">
    <source>
        <dbReference type="ARBA" id="ARBA00023027"/>
    </source>
</evidence>
<dbReference type="GO" id="GO:0010181">
    <property type="term" value="F:FMN binding"/>
    <property type="evidence" value="ECO:0007669"/>
    <property type="project" value="UniProtKB-UniRule"/>
</dbReference>
<evidence type="ECO:0000256" key="14">
    <source>
        <dbReference type="ARBA" id="ARBA00023136"/>
    </source>
</evidence>
<dbReference type="GO" id="GO:0006814">
    <property type="term" value="P:sodium ion transport"/>
    <property type="evidence" value="ECO:0007669"/>
    <property type="project" value="UniProtKB-UniRule"/>
</dbReference>
<dbReference type="HAMAP" id="MF_00427">
    <property type="entry name" value="NqrC"/>
    <property type="match status" value="1"/>
</dbReference>
<dbReference type="PANTHER" id="PTHR37838">
    <property type="entry name" value="NA(+)-TRANSLOCATING NADH-QUINONE REDUCTASE SUBUNIT C"/>
    <property type="match status" value="1"/>
</dbReference>
<keyword evidence="7 16" id="KW-0812">Transmembrane</keyword>
<comment type="caution">
    <text evidence="16">Lacks conserved residue(s) required for the propagation of feature annotation.</text>
</comment>
<dbReference type="PANTHER" id="PTHR37838:SF1">
    <property type="entry name" value="NA(+)-TRANSLOCATING NADH-QUINONE REDUCTASE SUBUNIT C"/>
    <property type="match status" value="1"/>
</dbReference>
<dbReference type="EMBL" id="WWNE01000009">
    <property type="protein sequence ID" value="NBG66715.1"/>
    <property type="molecule type" value="Genomic_DNA"/>
</dbReference>
<evidence type="ECO:0000313" key="19">
    <source>
        <dbReference type="EMBL" id="NBG66715.1"/>
    </source>
</evidence>
<dbReference type="Pfam" id="PF04205">
    <property type="entry name" value="FMN_bind"/>
    <property type="match status" value="1"/>
</dbReference>
<keyword evidence="20" id="KW-1185">Reference proteome</keyword>
<gene>
    <name evidence="16 19" type="primary">nqrC</name>
    <name evidence="19" type="ORF">GQN54_11370</name>
</gene>
<reference evidence="19 20" key="1">
    <citation type="submission" date="2019-12" db="EMBL/GenBank/DDBJ databases">
        <authorList>
            <person name="Zhao J."/>
        </authorList>
    </citation>
    <scope>NUCLEOTIDE SEQUENCE [LARGE SCALE GENOMIC DNA]</scope>
    <source>
        <strain evidence="19 20">S-15</strain>
    </source>
</reference>
<dbReference type="InterPro" id="IPR007329">
    <property type="entry name" value="FMN-bd"/>
</dbReference>
<dbReference type="InterPro" id="IPR010204">
    <property type="entry name" value="NqrC"/>
</dbReference>
<name>A0A6N9NQM9_9FLAO</name>
<dbReference type="EC" id="7.2.1.1" evidence="16 17"/>
<keyword evidence="13 16" id="KW-0830">Ubiquinone</keyword>
<keyword evidence="11 16" id="KW-0915">Sodium</keyword>
<evidence type="ECO:0000256" key="7">
    <source>
        <dbReference type="ARBA" id="ARBA00022692"/>
    </source>
</evidence>
<dbReference type="RefSeq" id="WP_160633673.1">
    <property type="nucleotide sequence ID" value="NZ_WWNE01000009.1"/>
</dbReference>
<evidence type="ECO:0000256" key="9">
    <source>
        <dbReference type="ARBA" id="ARBA00022989"/>
    </source>
</evidence>
<comment type="subunit">
    <text evidence="16 17">Composed of six subunits; NqrA, NqrB, NqrC, NqrD, NqrE and NqrF.</text>
</comment>
<comment type="similarity">
    <text evidence="16 17">Belongs to the NqrC family.</text>
</comment>
<keyword evidence="4 16" id="KW-0597">Phosphoprotein</keyword>
<keyword evidence="5 16" id="KW-0285">Flavoprotein</keyword>
<evidence type="ECO:0000256" key="8">
    <source>
        <dbReference type="ARBA" id="ARBA00022967"/>
    </source>
</evidence>
<keyword evidence="1 16" id="KW-0813">Transport</keyword>
<keyword evidence="3" id="KW-0997">Cell inner membrane</keyword>
<keyword evidence="15 16" id="KW-0739">Sodium transport</keyword>
<dbReference type="Proteomes" id="UP000470771">
    <property type="component" value="Unassembled WGS sequence"/>
</dbReference>
<proteinExistence type="inferred from homology"/>
<evidence type="ECO:0000256" key="17">
    <source>
        <dbReference type="PIRNR" id="PIRNR009437"/>
    </source>
</evidence>
<evidence type="ECO:0000256" key="12">
    <source>
        <dbReference type="ARBA" id="ARBA00023065"/>
    </source>
</evidence>
<evidence type="ECO:0000256" key="4">
    <source>
        <dbReference type="ARBA" id="ARBA00022553"/>
    </source>
</evidence>
<feature type="domain" description="FMN-binding" evidence="18">
    <location>
        <begin position="130"/>
        <end position="228"/>
    </location>
</feature>
<keyword evidence="9 16" id="KW-1133">Transmembrane helix</keyword>
<dbReference type="GO" id="GO:0016655">
    <property type="term" value="F:oxidoreductase activity, acting on NAD(P)H, quinone or similar compound as acceptor"/>
    <property type="evidence" value="ECO:0007669"/>
    <property type="project" value="UniProtKB-UniRule"/>
</dbReference>
<organism evidence="19 20">
    <name type="scientific">Acidiluteibacter ferrifornacis</name>
    <dbReference type="NCBI Taxonomy" id="2692424"/>
    <lineage>
        <taxon>Bacteria</taxon>
        <taxon>Pseudomonadati</taxon>
        <taxon>Bacteroidota</taxon>
        <taxon>Flavobacteriia</taxon>
        <taxon>Flavobacteriales</taxon>
        <taxon>Cryomorphaceae</taxon>
        <taxon>Acidiluteibacter</taxon>
    </lineage>
</organism>
<comment type="catalytic activity">
    <reaction evidence="16 17">
        <text>a ubiquinone + n Na(+)(in) + NADH + H(+) = a ubiquinol + n Na(+)(out) + NAD(+)</text>
        <dbReference type="Rhea" id="RHEA:47748"/>
        <dbReference type="Rhea" id="RHEA-COMP:9565"/>
        <dbReference type="Rhea" id="RHEA-COMP:9566"/>
        <dbReference type="ChEBI" id="CHEBI:15378"/>
        <dbReference type="ChEBI" id="CHEBI:16389"/>
        <dbReference type="ChEBI" id="CHEBI:17976"/>
        <dbReference type="ChEBI" id="CHEBI:29101"/>
        <dbReference type="ChEBI" id="CHEBI:57540"/>
        <dbReference type="ChEBI" id="CHEBI:57945"/>
        <dbReference type="EC" id="7.2.1.1"/>
    </reaction>
</comment>
<comment type="caution">
    <text evidence="19">The sequence shown here is derived from an EMBL/GenBank/DDBJ whole genome shotgun (WGS) entry which is preliminary data.</text>
</comment>
<evidence type="ECO:0000256" key="3">
    <source>
        <dbReference type="ARBA" id="ARBA00022519"/>
    </source>
</evidence>
<dbReference type="NCBIfam" id="TIGR01938">
    <property type="entry name" value="nqrC"/>
    <property type="match status" value="1"/>
</dbReference>
<dbReference type="SMART" id="SM00900">
    <property type="entry name" value="FMN_bind"/>
    <property type="match status" value="1"/>
</dbReference>
<evidence type="ECO:0000256" key="13">
    <source>
        <dbReference type="ARBA" id="ARBA00023075"/>
    </source>
</evidence>
<dbReference type="AlphaFoldDB" id="A0A6N9NQM9"/>